<keyword evidence="2" id="KW-1185">Reference proteome</keyword>
<dbReference type="Proteomes" id="UP000217083">
    <property type="component" value="Unassembled WGS sequence"/>
</dbReference>
<dbReference type="AlphaFoldDB" id="A0A263BRQ1"/>
<proteinExistence type="predicted"/>
<dbReference type="EMBL" id="NPIA01000006">
    <property type="protein sequence ID" value="OZM56374.1"/>
    <property type="molecule type" value="Genomic_DNA"/>
</dbReference>
<protein>
    <submittedName>
        <fullName evidence="1">Uncharacterized protein</fullName>
    </submittedName>
</protein>
<dbReference type="RefSeq" id="WP_094925281.1">
    <property type="nucleotide sequence ID" value="NZ_NPIA01000006.1"/>
</dbReference>
<organism evidence="1 2">
    <name type="scientific">Lottiidibacillus patelloidae</name>
    <dbReference type="NCBI Taxonomy" id="2670334"/>
    <lineage>
        <taxon>Bacteria</taxon>
        <taxon>Bacillati</taxon>
        <taxon>Bacillota</taxon>
        <taxon>Bacilli</taxon>
        <taxon>Bacillales</taxon>
        <taxon>Bacillaceae</taxon>
        <taxon>Lottiidibacillus</taxon>
    </lineage>
</organism>
<name>A0A263BRQ1_9BACI</name>
<sequence>MFHIRIINLYFAIALITISLVACTEGEKIPFITLQEAKMNHDVPMNQMIETIELDDFVVTFYETEEGFGVIEFVKRENGWGFSGSSLQRYNTELPLTDSGLTAGVDNQLAVYYGQINDEKIQKVIAIKGGKEFIPMVIQGTYGSYWLYTSNEELAIDKEHDQLIGLDKDGNVIYEK</sequence>
<reference evidence="1 2" key="2">
    <citation type="submission" date="2017-09" db="EMBL/GenBank/DDBJ databases">
        <title>Bacillus patelloidae sp. nov., isolated from the intestinal tract of a marine limpet.</title>
        <authorList>
            <person name="Liu R."/>
            <person name="Dong C."/>
            <person name="Shao Z."/>
        </authorList>
    </citation>
    <scope>NUCLEOTIDE SEQUENCE [LARGE SCALE GENOMIC DNA]</scope>
    <source>
        <strain evidence="1 2">SA5d-4</strain>
    </source>
</reference>
<evidence type="ECO:0000313" key="2">
    <source>
        <dbReference type="Proteomes" id="UP000217083"/>
    </source>
</evidence>
<reference evidence="2" key="1">
    <citation type="submission" date="2017-08" db="EMBL/GenBank/DDBJ databases">
        <authorList>
            <person name="Huang Z."/>
        </authorList>
    </citation>
    <scope>NUCLEOTIDE SEQUENCE [LARGE SCALE GENOMIC DNA]</scope>
    <source>
        <strain evidence="2">SA5d-4</strain>
    </source>
</reference>
<dbReference type="PROSITE" id="PS51257">
    <property type="entry name" value="PROKAR_LIPOPROTEIN"/>
    <property type="match status" value="1"/>
</dbReference>
<accession>A0A263BRQ1</accession>
<comment type="caution">
    <text evidence="1">The sequence shown here is derived from an EMBL/GenBank/DDBJ whole genome shotgun (WGS) entry which is preliminary data.</text>
</comment>
<gene>
    <name evidence="1" type="ORF">CIB95_11400</name>
</gene>
<evidence type="ECO:0000313" key="1">
    <source>
        <dbReference type="EMBL" id="OZM56374.1"/>
    </source>
</evidence>